<keyword evidence="1" id="KW-0472">Membrane</keyword>
<evidence type="ECO:0000313" key="3">
    <source>
        <dbReference type="Proteomes" id="UP000770717"/>
    </source>
</evidence>
<dbReference type="Proteomes" id="UP000770717">
    <property type="component" value="Unassembled WGS sequence"/>
</dbReference>
<keyword evidence="1" id="KW-0812">Transmembrane</keyword>
<evidence type="ECO:0000313" key="2">
    <source>
        <dbReference type="EMBL" id="KAG9475207.1"/>
    </source>
</evidence>
<evidence type="ECO:0000256" key="1">
    <source>
        <dbReference type="SAM" id="Phobius"/>
    </source>
</evidence>
<keyword evidence="3" id="KW-1185">Reference proteome</keyword>
<feature type="transmembrane region" description="Helical" evidence="1">
    <location>
        <begin position="66"/>
        <end position="87"/>
    </location>
</feature>
<gene>
    <name evidence="2" type="ORF">GDO78_003587</name>
</gene>
<proteinExistence type="predicted"/>
<reference evidence="2" key="1">
    <citation type="thesis" date="2020" institute="ProQuest LLC" country="789 East Eisenhower Parkway, Ann Arbor, MI, USA">
        <title>Comparative Genomics and Chromosome Evolution.</title>
        <authorList>
            <person name="Mudd A.B."/>
        </authorList>
    </citation>
    <scope>NUCLEOTIDE SEQUENCE</scope>
    <source>
        <strain evidence="2">HN-11 Male</strain>
        <tissue evidence="2">Kidney and liver</tissue>
    </source>
</reference>
<organism evidence="2 3">
    <name type="scientific">Eleutherodactylus coqui</name>
    <name type="common">Puerto Rican coqui</name>
    <dbReference type="NCBI Taxonomy" id="57060"/>
    <lineage>
        <taxon>Eukaryota</taxon>
        <taxon>Metazoa</taxon>
        <taxon>Chordata</taxon>
        <taxon>Craniata</taxon>
        <taxon>Vertebrata</taxon>
        <taxon>Euteleostomi</taxon>
        <taxon>Amphibia</taxon>
        <taxon>Batrachia</taxon>
        <taxon>Anura</taxon>
        <taxon>Neobatrachia</taxon>
        <taxon>Hyloidea</taxon>
        <taxon>Eleutherodactylidae</taxon>
        <taxon>Eleutherodactylinae</taxon>
        <taxon>Eleutherodactylus</taxon>
        <taxon>Eleutherodactylus</taxon>
    </lineage>
</organism>
<sequence>MWLRHARSPLKVQPLHLYLTLERFGQRKKYEFLAIISSLATSISSLQQVLCSCNTFVSERAEHLDFGISDCTGIIMLTLYLLQLFFLMFNRRSVWTTPAAIRLSFEVLVRRMFIVSNKGIYFSFLFNKEND</sequence>
<accession>A0A8J6K0P7</accession>
<dbReference type="EMBL" id="WNTK01000012">
    <property type="protein sequence ID" value="KAG9475207.1"/>
    <property type="molecule type" value="Genomic_DNA"/>
</dbReference>
<feature type="transmembrane region" description="Helical" evidence="1">
    <location>
        <begin position="30"/>
        <end position="46"/>
    </location>
</feature>
<keyword evidence="1" id="KW-1133">Transmembrane helix</keyword>
<comment type="caution">
    <text evidence="2">The sequence shown here is derived from an EMBL/GenBank/DDBJ whole genome shotgun (WGS) entry which is preliminary data.</text>
</comment>
<name>A0A8J6K0P7_ELECQ</name>
<protein>
    <submittedName>
        <fullName evidence="2">Uncharacterized protein</fullName>
    </submittedName>
</protein>
<dbReference type="AlphaFoldDB" id="A0A8J6K0P7"/>